<feature type="short sequence motif" description="HXTX 1" evidence="2">
    <location>
        <begin position="39"/>
        <end position="42"/>
    </location>
</feature>
<feature type="compositionally biased region" description="Gly residues" evidence="3">
    <location>
        <begin position="53"/>
        <end position="67"/>
    </location>
</feature>
<evidence type="ECO:0000256" key="1">
    <source>
        <dbReference type="ARBA" id="ARBA00022801"/>
    </source>
</evidence>
<feature type="active site" description="Proton acceptor" evidence="2">
    <location>
        <position position="152"/>
    </location>
</feature>
<dbReference type="OrthoDB" id="44091at2157"/>
<dbReference type="Gene3D" id="3.90.1140.10">
    <property type="entry name" value="Cyclic phosphodiesterase"/>
    <property type="match status" value="1"/>
</dbReference>
<dbReference type="EC" id="3.1.4.58" evidence="2"/>
<dbReference type="SUPFAM" id="SSF55144">
    <property type="entry name" value="LigT-like"/>
    <property type="match status" value="2"/>
</dbReference>
<feature type="short sequence motif" description="HXTX 2" evidence="2">
    <location>
        <begin position="152"/>
        <end position="155"/>
    </location>
</feature>
<comment type="similarity">
    <text evidence="2">Belongs to the 2H phosphoesterase superfamily. ThpR family.</text>
</comment>
<feature type="active site" description="Proton donor" evidence="2">
    <location>
        <position position="39"/>
    </location>
</feature>
<dbReference type="PANTHER" id="PTHR35561:SF1">
    <property type="entry name" value="RNA 2',3'-CYCLIC PHOSPHODIESTERASE"/>
    <property type="match status" value="1"/>
</dbReference>
<accession>A0A1H6IUL3</accession>
<dbReference type="Proteomes" id="UP000199215">
    <property type="component" value="Unassembled WGS sequence"/>
</dbReference>
<dbReference type="NCBIfam" id="TIGR02258">
    <property type="entry name" value="2_5_ligase"/>
    <property type="match status" value="1"/>
</dbReference>
<dbReference type="InterPro" id="IPR004175">
    <property type="entry name" value="RNA_CPDase"/>
</dbReference>
<sequence length="210" mass="22584">MRAFFAVDLPRDLAARIAEVQGTLRSADGLRFTDPEQAHVTLEFLGDVPVGSDGEGNGNGEVNGGGTGDEEDDDHGIEAVIEAGREAVRKANVEPFTASIRGLGAFPSTEYIRVVWAGVGDGAAELTRLQAAIESRTTDLGYEPDDHEFTPHVTLARMDDARGKELVQETIRNAEANIGTFTVEAVRLKRSRLTESGPVYETVESFPLSP</sequence>
<dbReference type="InterPro" id="IPR009097">
    <property type="entry name" value="Cyclic_Pdiesterase"/>
</dbReference>
<organism evidence="4 5">
    <name type="scientific">Halopenitus malekzadehii</name>
    <dbReference type="NCBI Taxonomy" id="1267564"/>
    <lineage>
        <taxon>Archaea</taxon>
        <taxon>Methanobacteriati</taxon>
        <taxon>Methanobacteriota</taxon>
        <taxon>Stenosarchaea group</taxon>
        <taxon>Halobacteria</taxon>
        <taxon>Halobacteriales</taxon>
        <taxon>Haloferacaceae</taxon>
        <taxon>Halopenitus</taxon>
    </lineage>
</organism>
<keyword evidence="5" id="KW-1185">Reference proteome</keyword>
<dbReference type="GO" id="GO:0004113">
    <property type="term" value="F:2',3'-cyclic-nucleotide 3'-phosphodiesterase activity"/>
    <property type="evidence" value="ECO:0007669"/>
    <property type="project" value="InterPro"/>
</dbReference>
<keyword evidence="4" id="KW-0436">Ligase</keyword>
<feature type="region of interest" description="Disordered" evidence="3">
    <location>
        <begin position="48"/>
        <end position="73"/>
    </location>
</feature>
<proteinExistence type="inferred from homology"/>
<dbReference type="EMBL" id="FNWU01000003">
    <property type="protein sequence ID" value="SEH50223.1"/>
    <property type="molecule type" value="Genomic_DNA"/>
</dbReference>
<protein>
    <recommendedName>
        <fullName evidence="2">RNA 2',3'-cyclic phosphodiesterase</fullName>
        <shortName evidence="2">RNA 2',3'-CPDase</shortName>
        <ecNumber evidence="2">3.1.4.58</ecNumber>
    </recommendedName>
</protein>
<comment type="catalytic activity">
    <reaction evidence="2">
        <text>a 3'-end 2',3'-cyclophospho-ribonucleotide-RNA + H2O = a 3'-end 2'-phospho-ribonucleotide-RNA + H(+)</text>
        <dbReference type="Rhea" id="RHEA:11828"/>
        <dbReference type="Rhea" id="RHEA-COMP:10464"/>
        <dbReference type="Rhea" id="RHEA-COMP:17353"/>
        <dbReference type="ChEBI" id="CHEBI:15377"/>
        <dbReference type="ChEBI" id="CHEBI:15378"/>
        <dbReference type="ChEBI" id="CHEBI:83064"/>
        <dbReference type="ChEBI" id="CHEBI:173113"/>
        <dbReference type="EC" id="3.1.4.58"/>
    </reaction>
</comment>
<dbReference type="AlphaFoldDB" id="A0A1H6IUL3"/>
<dbReference type="GO" id="GO:0016874">
    <property type="term" value="F:ligase activity"/>
    <property type="evidence" value="ECO:0007669"/>
    <property type="project" value="UniProtKB-KW"/>
</dbReference>
<evidence type="ECO:0000313" key="5">
    <source>
        <dbReference type="Proteomes" id="UP000199215"/>
    </source>
</evidence>
<evidence type="ECO:0000256" key="2">
    <source>
        <dbReference type="HAMAP-Rule" id="MF_01940"/>
    </source>
</evidence>
<dbReference type="GO" id="GO:0008664">
    <property type="term" value="F:RNA 2',3'-cyclic 3'-phosphodiesterase activity"/>
    <property type="evidence" value="ECO:0007669"/>
    <property type="project" value="UniProtKB-EC"/>
</dbReference>
<comment type="function">
    <text evidence="2">Hydrolyzes RNA 2',3'-cyclic phosphodiester to an RNA 2'-phosphomonoester.</text>
</comment>
<name>A0A1H6IUL3_9EURY</name>
<keyword evidence="1 2" id="KW-0378">Hydrolase</keyword>
<dbReference type="PANTHER" id="PTHR35561">
    <property type="entry name" value="RNA 2',3'-CYCLIC PHOSPHODIESTERASE"/>
    <property type="match status" value="1"/>
</dbReference>
<evidence type="ECO:0000256" key="3">
    <source>
        <dbReference type="SAM" id="MobiDB-lite"/>
    </source>
</evidence>
<dbReference type="STRING" id="1267564.SAMN05192561_103192"/>
<evidence type="ECO:0000313" key="4">
    <source>
        <dbReference type="EMBL" id="SEH50223.1"/>
    </source>
</evidence>
<dbReference type="RefSeq" id="WP_092816756.1">
    <property type="nucleotide sequence ID" value="NZ_FNWU01000003.1"/>
</dbReference>
<dbReference type="HAMAP" id="MF_01940">
    <property type="entry name" value="RNA_CPDase"/>
    <property type="match status" value="1"/>
</dbReference>
<dbReference type="Pfam" id="PF13563">
    <property type="entry name" value="2_5_RNA_ligase2"/>
    <property type="match status" value="1"/>
</dbReference>
<reference evidence="4 5" key="1">
    <citation type="submission" date="2016-10" db="EMBL/GenBank/DDBJ databases">
        <authorList>
            <person name="de Groot N.N."/>
        </authorList>
    </citation>
    <scope>NUCLEOTIDE SEQUENCE [LARGE SCALE GENOMIC DNA]</scope>
    <source>
        <strain evidence="4 5">IBRC-M10418</strain>
    </source>
</reference>
<gene>
    <name evidence="4" type="ORF">SAMN05192561_103192</name>
</gene>